<dbReference type="Proteomes" id="UP000816034">
    <property type="component" value="Unassembled WGS sequence"/>
</dbReference>
<evidence type="ECO:0000256" key="2">
    <source>
        <dbReference type="ARBA" id="ARBA00004496"/>
    </source>
</evidence>
<evidence type="ECO:0000313" key="9">
    <source>
        <dbReference type="Proteomes" id="UP000816034"/>
    </source>
</evidence>
<evidence type="ECO:0000313" key="8">
    <source>
        <dbReference type="EMBL" id="KAG2374101.1"/>
    </source>
</evidence>
<dbReference type="RefSeq" id="XP_044543275.1">
    <property type="nucleotide sequence ID" value="XM_044686807.1"/>
</dbReference>
<name>A0AA88GHA3_NAELO</name>
<evidence type="ECO:0000256" key="6">
    <source>
        <dbReference type="ARBA" id="ARBA00023242"/>
    </source>
</evidence>
<dbReference type="GO" id="GO:0005737">
    <property type="term" value="C:cytoplasm"/>
    <property type="evidence" value="ECO:0007669"/>
    <property type="project" value="UniProtKB-SubCell"/>
</dbReference>
<comment type="similarity">
    <text evidence="3">Belongs to the CSN1 family.</text>
</comment>
<dbReference type="PANTHER" id="PTHR14145:SF2">
    <property type="entry name" value="COP9 SIGNALOSOME COMPLEX SUBUNIT 1"/>
    <property type="match status" value="1"/>
</dbReference>
<dbReference type="SMART" id="SM00088">
    <property type="entry name" value="PINT"/>
    <property type="match status" value="1"/>
</dbReference>
<keyword evidence="5" id="KW-0736">Signalosome</keyword>
<dbReference type="InterPro" id="IPR045135">
    <property type="entry name" value="Rpn7_N"/>
</dbReference>
<comment type="subcellular location">
    <subcellularLocation>
        <location evidence="2">Cytoplasm</location>
    </subcellularLocation>
    <subcellularLocation>
        <location evidence="1">Nucleus</location>
    </subcellularLocation>
</comment>
<keyword evidence="6" id="KW-0539">Nucleus</keyword>
<dbReference type="EMBL" id="PYSW02000048">
    <property type="protein sequence ID" value="KAG2374101.1"/>
    <property type="molecule type" value="Genomic_DNA"/>
</dbReference>
<gene>
    <name evidence="8" type="ORF">C9374_011180</name>
</gene>
<protein>
    <recommendedName>
        <fullName evidence="7">PCI domain-containing protein</fullName>
    </recommendedName>
</protein>
<dbReference type="Gene3D" id="1.25.40.570">
    <property type="match status" value="1"/>
</dbReference>
<dbReference type="Pfam" id="PF10602">
    <property type="entry name" value="RPN7"/>
    <property type="match status" value="1"/>
</dbReference>
<dbReference type="PROSITE" id="PS50250">
    <property type="entry name" value="PCI"/>
    <property type="match status" value="1"/>
</dbReference>
<keyword evidence="4" id="KW-0963">Cytoplasm</keyword>
<evidence type="ECO:0000256" key="3">
    <source>
        <dbReference type="ARBA" id="ARBA00008793"/>
    </source>
</evidence>
<dbReference type="AlphaFoldDB" id="A0AA88GHA3"/>
<evidence type="ECO:0000256" key="5">
    <source>
        <dbReference type="ARBA" id="ARBA00022790"/>
    </source>
</evidence>
<organism evidence="8 9">
    <name type="scientific">Naegleria lovaniensis</name>
    <name type="common">Amoeba</name>
    <dbReference type="NCBI Taxonomy" id="51637"/>
    <lineage>
        <taxon>Eukaryota</taxon>
        <taxon>Discoba</taxon>
        <taxon>Heterolobosea</taxon>
        <taxon>Tetramitia</taxon>
        <taxon>Eutetramitia</taxon>
        <taxon>Vahlkampfiidae</taxon>
        <taxon>Naegleria</taxon>
    </lineage>
</organism>
<evidence type="ECO:0000256" key="1">
    <source>
        <dbReference type="ARBA" id="ARBA00004123"/>
    </source>
</evidence>
<dbReference type="PANTHER" id="PTHR14145">
    <property type="entry name" value="26S PROTESOME SUBUNIT 6"/>
    <property type="match status" value="1"/>
</dbReference>
<evidence type="ECO:0000259" key="7">
    <source>
        <dbReference type="PROSITE" id="PS50250"/>
    </source>
</evidence>
<keyword evidence="9" id="KW-1185">Reference proteome</keyword>
<reference evidence="8 9" key="1">
    <citation type="journal article" date="2018" name="BMC Genomics">
        <title>The genome of Naegleria lovaniensis, the basis for a comparative approach to unravel pathogenicity factors of the human pathogenic amoeba N. fowleri.</title>
        <authorList>
            <person name="Liechti N."/>
            <person name="Schurch N."/>
            <person name="Bruggmann R."/>
            <person name="Wittwer M."/>
        </authorList>
    </citation>
    <scope>NUCLEOTIDE SEQUENCE [LARGE SCALE GENOMIC DNA]</scope>
    <source>
        <strain evidence="8 9">ATCC 30569</strain>
    </source>
</reference>
<sequence length="416" mass="47644">MSSFDLDQYISGYSGLTKVKRLQFIVENSKELRSKALVKLIDLLKTGKNTTLYKEVIEKYGKEVGQTLDTEWIAQVDRAATKQQEKLEVELNAHKTNLIKESIRVGHNDLGDFHLERGNLQESLKSYLRTRDYCTSSKHVNEMCLNVIRVSIEMGNYALVNQYVTKAENTPDVSDGTDIITTTKILASSALANLEGKKYKIVARKLLDCDIQLENSFNDVITCSDISVYAGLTALATFDRRELKEKVLSNNKYRGFLELEPDISNIINCFYESKYTACLESLDKLLPRLLLDIYLRDHVSTLYEKIRSKALVQYVSTFTSVDMNKMAVVFNTTVDNLEKEIAALIMDKQIKARIDSHKKILYARVTDIRNATYQKTLEMGEQFVRESEAAILRMNVNKQRDFVIKPNRKAAKQMMF</sequence>
<dbReference type="InterPro" id="IPR019585">
    <property type="entry name" value="Rpn7/CSN1"/>
</dbReference>
<dbReference type="InterPro" id="IPR036390">
    <property type="entry name" value="WH_DNA-bd_sf"/>
</dbReference>
<accession>A0AA88GHA3</accession>
<proteinExistence type="inferred from homology"/>
<evidence type="ECO:0000256" key="4">
    <source>
        <dbReference type="ARBA" id="ARBA00022490"/>
    </source>
</evidence>
<dbReference type="InterPro" id="IPR000717">
    <property type="entry name" value="PCI_dom"/>
</dbReference>
<dbReference type="GO" id="GO:0008180">
    <property type="term" value="C:COP9 signalosome"/>
    <property type="evidence" value="ECO:0007669"/>
    <property type="project" value="UniProtKB-KW"/>
</dbReference>
<dbReference type="Pfam" id="PF01399">
    <property type="entry name" value="PCI"/>
    <property type="match status" value="1"/>
</dbReference>
<dbReference type="GeneID" id="68103634"/>
<feature type="domain" description="PCI" evidence="7">
    <location>
        <begin position="198"/>
        <end position="368"/>
    </location>
</feature>
<comment type="caution">
    <text evidence="8">The sequence shown here is derived from an EMBL/GenBank/DDBJ whole genome shotgun (WGS) entry which is preliminary data.</text>
</comment>
<dbReference type="SUPFAM" id="SSF46785">
    <property type="entry name" value="Winged helix' DNA-binding domain"/>
    <property type="match status" value="1"/>
</dbReference>